<organism evidence="7">
    <name type="scientific">Rhodothermus marinus</name>
    <name type="common">Rhodothermus obamensis</name>
    <dbReference type="NCBI Taxonomy" id="29549"/>
    <lineage>
        <taxon>Bacteria</taxon>
        <taxon>Pseudomonadati</taxon>
        <taxon>Rhodothermota</taxon>
        <taxon>Rhodothermia</taxon>
        <taxon>Rhodothermales</taxon>
        <taxon>Rhodothermaceae</taxon>
        <taxon>Rhodothermus</taxon>
    </lineage>
</organism>
<dbReference type="GO" id="GO:0008235">
    <property type="term" value="F:metalloexopeptidase activity"/>
    <property type="evidence" value="ECO:0007669"/>
    <property type="project" value="UniProtKB-ARBA"/>
</dbReference>
<dbReference type="Gene3D" id="3.90.230.10">
    <property type="entry name" value="Creatinase/methionine aminopeptidase superfamily"/>
    <property type="match status" value="1"/>
</dbReference>
<dbReference type="GO" id="GO:0004177">
    <property type="term" value="F:aminopeptidase activity"/>
    <property type="evidence" value="ECO:0007669"/>
    <property type="project" value="UniProtKB-KW"/>
</dbReference>
<dbReference type="PANTHER" id="PTHR46112:SF3">
    <property type="entry name" value="AMINOPEPTIDASE YPDF"/>
    <property type="match status" value="1"/>
</dbReference>
<dbReference type="PRINTS" id="PR00599">
    <property type="entry name" value="MAPEPTIDASE"/>
</dbReference>
<dbReference type="EMBL" id="DSGB01000005">
    <property type="protein sequence ID" value="HER96168.1"/>
    <property type="molecule type" value="Genomic_DNA"/>
</dbReference>
<dbReference type="PANTHER" id="PTHR46112">
    <property type="entry name" value="AMINOPEPTIDASE"/>
    <property type="match status" value="1"/>
</dbReference>
<dbReference type="AlphaFoldDB" id="A0A7V2B0P4"/>
<evidence type="ECO:0000259" key="5">
    <source>
        <dbReference type="Pfam" id="PF00557"/>
    </source>
</evidence>
<comment type="caution">
    <text evidence="7">The sequence shown here is derived from an EMBL/GenBank/DDBJ whole genome shotgun (WGS) entry which is preliminary data.</text>
</comment>
<evidence type="ECO:0000256" key="1">
    <source>
        <dbReference type="ARBA" id="ARBA00022670"/>
    </source>
</evidence>
<keyword evidence="3" id="KW-0378">Hydrolase</keyword>
<evidence type="ECO:0000256" key="2">
    <source>
        <dbReference type="ARBA" id="ARBA00022723"/>
    </source>
</evidence>
<protein>
    <submittedName>
        <fullName evidence="7">Aminopeptidase P family protein</fullName>
    </submittedName>
</protein>
<dbReference type="InterPro" id="IPR029149">
    <property type="entry name" value="Creatin/AminoP/Spt16_N"/>
</dbReference>
<feature type="domain" description="Creatinase N-terminal" evidence="6">
    <location>
        <begin position="5"/>
        <end position="128"/>
    </location>
</feature>
<dbReference type="PROSITE" id="PS00491">
    <property type="entry name" value="PROLINE_PEPTIDASE"/>
    <property type="match status" value="1"/>
</dbReference>
<dbReference type="CDD" id="cd01092">
    <property type="entry name" value="APP-like"/>
    <property type="match status" value="1"/>
</dbReference>
<sequence>MYHARIASLQARLAFEGGDAVLLSHLPDIRWACGFTGSNGMLLVRLQDAHFLTDGRYATQAHAEVQGAHCHISGPDLIGHATATGLFDNVHRVIFQADHLSFAALQSFQEKLPHVAWIPRSGWLNELKAVKDAAALKAIRQAQAISETVFEEVLALITPGISEQELAAEIVYRHLRRGAERMAFEPIVASGPNSALPHARPTKRRLRRGDVVVLDFGCYVDGYASDMTRTVVLGPVQDEVAHVYQCVAAAQEAALAKARAGISAAELDQAARAALKAAGLEKYFTHSLGHGVGLEVHEWPRIAAQNEAALPSGVVITIEPGVYLPERFGVRLEDLIVLTPEGYLNLTHVPKTLYVL</sequence>
<proteinExistence type="predicted"/>
<dbReference type="InterPro" id="IPR000587">
    <property type="entry name" value="Creatinase_N"/>
</dbReference>
<evidence type="ECO:0000313" key="7">
    <source>
        <dbReference type="EMBL" id="HER96168.1"/>
    </source>
</evidence>
<evidence type="ECO:0000256" key="4">
    <source>
        <dbReference type="ARBA" id="ARBA00023049"/>
    </source>
</evidence>
<keyword evidence="7" id="KW-0031">Aminopeptidase</keyword>
<evidence type="ECO:0000259" key="6">
    <source>
        <dbReference type="Pfam" id="PF01321"/>
    </source>
</evidence>
<name>A0A7V2B0P4_RHOMR</name>
<keyword evidence="2" id="KW-0479">Metal-binding</keyword>
<accession>A0A7V2B0P4</accession>
<dbReference type="InterPro" id="IPR000994">
    <property type="entry name" value="Pept_M24"/>
</dbReference>
<reference evidence="7" key="1">
    <citation type="journal article" date="2020" name="mSystems">
        <title>Genome- and Community-Level Interaction Insights into Carbon Utilization and Element Cycling Functions of Hydrothermarchaeota in Hydrothermal Sediment.</title>
        <authorList>
            <person name="Zhou Z."/>
            <person name="Liu Y."/>
            <person name="Xu W."/>
            <person name="Pan J."/>
            <person name="Luo Z.H."/>
            <person name="Li M."/>
        </authorList>
    </citation>
    <scope>NUCLEOTIDE SEQUENCE [LARGE SCALE GENOMIC DNA]</scope>
    <source>
        <strain evidence="7">SpSt-143</strain>
    </source>
</reference>
<dbReference type="Gene3D" id="3.40.350.10">
    <property type="entry name" value="Creatinase/prolidase N-terminal domain"/>
    <property type="match status" value="1"/>
</dbReference>
<keyword evidence="1" id="KW-0645">Protease</keyword>
<dbReference type="InterPro" id="IPR001131">
    <property type="entry name" value="Peptidase_M24B_aminopep-P_CS"/>
</dbReference>
<keyword evidence="4" id="KW-0482">Metalloprotease</keyword>
<dbReference type="InterPro" id="IPR001714">
    <property type="entry name" value="Pept_M24_MAP"/>
</dbReference>
<evidence type="ECO:0000256" key="3">
    <source>
        <dbReference type="ARBA" id="ARBA00022801"/>
    </source>
</evidence>
<dbReference type="Pfam" id="PF01321">
    <property type="entry name" value="Creatinase_N"/>
    <property type="match status" value="1"/>
</dbReference>
<dbReference type="InterPro" id="IPR036005">
    <property type="entry name" value="Creatinase/aminopeptidase-like"/>
</dbReference>
<dbReference type="GO" id="GO:0046872">
    <property type="term" value="F:metal ion binding"/>
    <property type="evidence" value="ECO:0007669"/>
    <property type="project" value="UniProtKB-KW"/>
</dbReference>
<gene>
    <name evidence="7" type="ORF">ENO59_06585</name>
</gene>
<dbReference type="GO" id="GO:0006508">
    <property type="term" value="P:proteolysis"/>
    <property type="evidence" value="ECO:0007669"/>
    <property type="project" value="UniProtKB-KW"/>
</dbReference>
<dbReference type="SUPFAM" id="SSF55920">
    <property type="entry name" value="Creatinase/aminopeptidase"/>
    <property type="match status" value="1"/>
</dbReference>
<dbReference type="InterPro" id="IPR050659">
    <property type="entry name" value="Peptidase_M24B"/>
</dbReference>
<dbReference type="Pfam" id="PF00557">
    <property type="entry name" value="Peptidase_M24"/>
    <property type="match status" value="1"/>
</dbReference>
<feature type="domain" description="Peptidase M24" evidence="5">
    <location>
        <begin position="138"/>
        <end position="339"/>
    </location>
</feature>
<dbReference type="SUPFAM" id="SSF53092">
    <property type="entry name" value="Creatinase/prolidase N-terminal domain"/>
    <property type="match status" value="1"/>
</dbReference>